<dbReference type="SUPFAM" id="SSF50494">
    <property type="entry name" value="Trypsin-like serine proteases"/>
    <property type="match status" value="1"/>
</dbReference>
<dbReference type="InterPro" id="IPR001254">
    <property type="entry name" value="Trypsin_dom"/>
</dbReference>
<dbReference type="InterPro" id="IPR009003">
    <property type="entry name" value="Peptidase_S1_PA"/>
</dbReference>
<dbReference type="GO" id="GO:0006508">
    <property type="term" value="P:proteolysis"/>
    <property type="evidence" value="ECO:0007669"/>
    <property type="project" value="UniProtKB-KW"/>
</dbReference>
<keyword evidence="3" id="KW-0720">Serine protease</keyword>
<dbReference type="PROSITE" id="PS50240">
    <property type="entry name" value="TRYPSIN_DOM"/>
    <property type="match status" value="1"/>
</dbReference>
<dbReference type="EMBL" id="GECU01024693">
    <property type="protein sequence ID" value="JAS83013.1"/>
    <property type="molecule type" value="Transcribed_RNA"/>
</dbReference>
<dbReference type="Pfam" id="PF00089">
    <property type="entry name" value="Trypsin"/>
    <property type="match status" value="1"/>
</dbReference>
<feature type="non-terminal residue" evidence="5">
    <location>
        <position position="1"/>
    </location>
</feature>
<proteinExistence type="inferred from homology"/>
<evidence type="ECO:0000259" key="4">
    <source>
        <dbReference type="PROSITE" id="PS50240"/>
    </source>
</evidence>
<dbReference type="InterPro" id="IPR018114">
    <property type="entry name" value="TRYPSIN_HIS"/>
</dbReference>
<dbReference type="SMART" id="SM00020">
    <property type="entry name" value="Tryp_SPc"/>
    <property type="match status" value="1"/>
</dbReference>
<gene>
    <name evidence="5" type="ORF">g.35077</name>
</gene>
<dbReference type="PRINTS" id="PR00722">
    <property type="entry name" value="CHYMOTRYPSIN"/>
</dbReference>
<comment type="similarity">
    <text evidence="2">Belongs to the peptidase S1 family. CLIP subfamily.</text>
</comment>
<evidence type="ECO:0000313" key="5">
    <source>
        <dbReference type="EMBL" id="JAS83013.1"/>
    </source>
</evidence>
<dbReference type="PROSITE" id="PS00134">
    <property type="entry name" value="TRYPSIN_HIS"/>
    <property type="match status" value="1"/>
</dbReference>
<name>A0A1B6I7Y4_9HEMI</name>
<dbReference type="InterPro" id="IPR033116">
    <property type="entry name" value="TRYPSIN_SER"/>
</dbReference>
<organism evidence="5">
    <name type="scientific">Homalodisca liturata</name>
    <dbReference type="NCBI Taxonomy" id="320908"/>
    <lineage>
        <taxon>Eukaryota</taxon>
        <taxon>Metazoa</taxon>
        <taxon>Ecdysozoa</taxon>
        <taxon>Arthropoda</taxon>
        <taxon>Hexapoda</taxon>
        <taxon>Insecta</taxon>
        <taxon>Pterygota</taxon>
        <taxon>Neoptera</taxon>
        <taxon>Paraneoptera</taxon>
        <taxon>Hemiptera</taxon>
        <taxon>Auchenorrhyncha</taxon>
        <taxon>Membracoidea</taxon>
        <taxon>Cicadellidae</taxon>
        <taxon>Cicadellinae</taxon>
        <taxon>Proconiini</taxon>
        <taxon>Homalodisca</taxon>
    </lineage>
</organism>
<keyword evidence="3" id="KW-0378">Hydrolase</keyword>
<sequence>LTAAHCFIYKKITSGQFFRKETNVILGEHALSHVSYCLSHRCASPPVRATAERLYVHPEYTEVNPLTGVVSDNDIALIRLAHPITFTDNIRPICLPTAYGKYMQLLAEATYTAAGWGKTTPDGHVSDILMAVKVPMVSKEACEISRTKSPYERHLCPRGATCRRVISDKQICAGGIQGEGTCHGDSGGPLMMSVGLHPTTYFVVGVTSYGMANDNGSCVSGVPDVYTRVSEYIPWILDTIFY</sequence>
<keyword evidence="3" id="KW-0645">Protease</keyword>
<dbReference type="GO" id="GO:0004252">
    <property type="term" value="F:serine-type endopeptidase activity"/>
    <property type="evidence" value="ECO:0007669"/>
    <property type="project" value="InterPro"/>
</dbReference>
<protein>
    <recommendedName>
        <fullName evidence="4">Peptidase S1 domain-containing protein</fullName>
    </recommendedName>
</protein>
<evidence type="ECO:0000256" key="1">
    <source>
        <dbReference type="ARBA" id="ARBA00023157"/>
    </source>
</evidence>
<dbReference type="InterPro" id="IPR051487">
    <property type="entry name" value="Ser/Thr_Proteases_Immune/Dev"/>
</dbReference>
<dbReference type="PROSITE" id="PS00135">
    <property type="entry name" value="TRYPSIN_SER"/>
    <property type="match status" value="1"/>
</dbReference>
<reference evidence="5" key="1">
    <citation type="submission" date="2015-11" db="EMBL/GenBank/DDBJ databases">
        <title>De novo transcriptome assembly of four potential Pierce s Disease insect vectors from Arizona vineyards.</title>
        <authorList>
            <person name="Tassone E.E."/>
        </authorList>
    </citation>
    <scope>NUCLEOTIDE SEQUENCE</scope>
</reference>
<evidence type="ECO:0000256" key="3">
    <source>
        <dbReference type="RuleBase" id="RU363034"/>
    </source>
</evidence>
<dbReference type="Gene3D" id="2.40.10.10">
    <property type="entry name" value="Trypsin-like serine proteases"/>
    <property type="match status" value="1"/>
</dbReference>
<dbReference type="CDD" id="cd00190">
    <property type="entry name" value="Tryp_SPc"/>
    <property type="match status" value="1"/>
</dbReference>
<dbReference type="InterPro" id="IPR001314">
    <property type="entry name" value="Peptidase_S1A"/>
</dbReference>
<keyword evidence="1" id="KW-1015">Disulfide bond</keyword>
<dbReference type="AlphaFoldDB" id="A0A1B6I7Y4"/>
<accession>A0A1B6I7Y4</accession>
<dbReference type="InterPro" id="IPR043504">
    <property type="entry name" value="Peptidase_S1_PA_chymotrypsin"/>
</dbReference>
<evidence type="ECO:0000256" key="2">
    <source>
        <dbReference type="ARBA" id="ARBA00024195"/>
    </source>
</evidence>
<dbReference type="PANTHER" id="PTHR24256">
    <property type="entry name" value="TRYPTASE-RELATED"/>
    <property type="match status" value="1"/>
</dbReference>
<feature type="domain" description="Peptidase S1" evidence="4">
    <location>
        <begin position="1"/>
        <end position="241"/>
    </location>
</feature>